<gene>
    <name evidence="1" type="ORF">RD792_007823</name>
</gene>
<protein>
    <submittedName>
        <fullName evidence="1">Uncharacterized protein</fullName>
    </submittedName>
</protein>
<accession>A0ABR0D972</accession>
<organism evidence="1 2">
    <name type="scientific">Penstemon davidsonii</name>
    <dbReference type="NCBI Taxonomy" id="160366"/>
    <lineage>
        <taxon>Eukaryota</taxon>
        <taxon>Viridiplantae</taxon>
        <taxon>Streptophyta</taxon>
        <taxon>Embryophyta</taxon>
        <taxon>Tracheophyta</taxon>
        <taxon>Spermatophyta</taxon>
        <taxon>Magnoliopsida</taxon>
        <taxon>eudicotyledons</taxon>
        <taxon>Gunneridae</taxon>
        <taxon>Pentapetalae</taxon>
        <taxon>asterids</taxon>
        <taxon>lamiids</taxon>
        <taxon>Lamiales</taxon>
        <taxon>Plantaginaceae</taxon>
        <taxon>Cheloneae</taxon>
        <taxon>Penstemon</taxon>
    </lineage>
</organism>
<dbReference type="EMBL" id="JAYDYQ010002533">
    <property type="protein sequence ID" value="KAK4485198.1"/>
    <property type="molecule type" value="Genomic_DNA"/>
</dbReference>
<proteinExistence type="predicted"/>
<evidence type="ECO:0000313" key="2">
    <source>
        <dbReference type="Proteomes" id="UP001291926"/>
    </source>
</evidence>
<name>A0ABR0D972_9LAMI</name>
<evidence type="ECO:0000313" key="1">
    <source>
        <dbReference type="EMBL" id="KAK4485198.1"/>
    </source>
</evidence>
<reference evidence="1 2" key="1">
    <citation type="journal article" date="2023" name="bioRxiv">
        <title>Genome report: Whole genome sequence and annotation of Penstemon davidsonii.</title>
        <authorList>
            <person name="Ostevik K.L."/>
            <person name="Alabady M."/>
            <person name="Zhang M."/>
            <person name="Rausher M.D."/>
        </authorList>
    </citation>
    <scope>NUCLEOTIDE SEQUENCE [LARGE SCALE GENOMIC DNA]</scope>
    <source>
        <strain evidence="1">DNT005</strain>
        <tissue evidence="1">Whole leaf</tissue>
    </source>
</reference>
<comment type="caution">
    <text evidence="1">The sequence shown here is derived from an EMBL/GenBank/DDBJ whole genome shotgun (WGS) entry which is preliminary data.</text>
</comment>
<keyword evidence="2" id="KW-1185">Reference proteome</keyword>
<sequence length="90" mass="9834">MYKCMAGMKKVEEFDISDAAIMNSIMEDTFRELKLSMGSLRIGNPNKDVASISAQNVVIGFRSASSMVVVVGRAYHSSSNHSGGSVVDWW</sequence>
<dbReference type="Proteomes" id="UP001291926">
    <property type="component" value="Unassembled WGS sequence"/>
</dbReference>